<proteinExistence type="predicted"/>
<name>A0A975BVC7_9BACT</name>
<dbReference type="KEGG" id="dmm:dnm_080560"/>
<keyword evidence="3" id="KW-1185">Reference proteome</keyword>
<dbReference type="AlphaFoldDB" id="A0A975BVC7"/>
<organism evidence="2 3">
    <name type="scientific">Desulfonema magnum</name>
    <dbReference type="NCBI Taxonomy" id="45655"/>
    <lineage>
        <taxon>Bacteria</taxon>
        <taxon>Pseudomonadati</taxon>
        <taxon>Thermodesulfobacteriota</taxon>
        <taxon>Desulfobacteria</taxon>
        <taxon>Desulfobacterales</taxon>
        <taxon>Desulfococcaceae</taxon>
        <taxon>Desulfonema</taxon>
    </lineage>
</organism>
<feature type="domain" description="CHASE2" evidence="1">
    <location>
        <begin position="8"/>
        <end position="77"/>
    </location>
</feature>
<reference evidence="2" key="1">
    <citation type="journal article" date="2021" name="Microb. Physiol.">
        <title>Proteogenomic Insights into the Physiology of Marine, Sulfate-Reducing, Filamentous Desulfonema limicola and Desulfonema magnum.</title>
        <authorList>
            <person name="Schnaars V."/>
            <person name="Wohlbrand L."/>
            <person name="Scheve S."/>
            <person name="Hinrichs C."/>
            <person name="Reinhardt R."/>
            <person name="Rabus R."/>
        </authorList>
    </citation>
    <scope>NUCLEOTIDE SEQUENCE</scope>
    <source>
        <strain evidence="2">4be13</strain>
    </source>
</reference>
<evidence type="ECO:0000259" key="1">
    <source>
        <dbReference type="Pfam" id="PF05226"/>
    </source>
</evidence>
<dbReference type="Proteomes" id="UP000663722">
    <property type="component" value="Chromosome"/>
</dbReference>
<dbReference type="InterPro" id="IPR007890">
    <property type="entry name" value="CHASE2"/>
</dbReference>
<accession>A0A975BVC7</accession>
<protein>
    <submittedName>
        <fullName evidence="2">CHASE2 domain-containing protein</fullName>
    </submittedName>
</protein>
<dbReference type="Pfam" id="PF05226">
    <property type="entry name" value="CHASE2"/>
    <property type="match status" value="1"/>
</dbReference>
<sequence>MLTDLGNLFAPLNLKAYDALFYIRAKIPETRLNAPIAMVEIDDRTFEDKAFRIPMILWHHYFAEVIKGLTDSRARVICCPGNYLMTLRQIIARHGSGLG</sequence>
<evidence type="ECO:0000313" key="2">
    <source>
        <dbReference type="EMBL" id="QTA91983.1"/>
    </source>
</evidence>
<gene>
    <name evidence="2" type="ORF">dnm_080560</name>
</gene>
<evidence type="ECO:0000313" key="3">
    <source>
        <dbReference type="Proteomes" id="UP000663722"/>
    </source>
</evidence>
<dbReference type="EMBL" id="CP061800">
    <property type="protein sequence ID" value="QTA91983.1"/>
    <property type="molecule type" value="Genomic_DNA"/>
</dbReference>